<dbReference type="InterPro" id="IPR037883">
    <property type="entry name" value="Knr4/Smi1-like_sf"/>
</dbReference>
<comment type="caution">
    <text evidence="2">The sequence shown here is derived from an EMBL/GenBank/DDBJ whole genome shotgun (WGS) entry which is preliminary data.</text>
</comment>
<keyword evidence="3" id="KW-1185">Reference proteome</keyword>
<dbReference type="SUPFAM" id="SSF82199">
    <property type="entry name" value="SET domain"/>
    <property type="match status" value="1"/>
</dbReference>
<dbReference type="InterPro" id="IPR001214">
    <property type="entry name" value="SET_dom"/>
</dbReference>
<dbReference type="SMART" id="SM00317">
    <property type="entry name" value="SET"/>
    <property type="match status" value="1"/>
</dbReference>
<accession>A0AAD8HEN1</accession>
<protein>
    <recommendedName>
        <fullName evidence="1">SET domain-containing protein</fullName>
    </recommendedName>
</protein>
<dbReference type="PANTHER" id="PTHR46655">
    <property type="entry name" value="HISTONE-LYSINE N-METHYLTRANSFERASE ATXR3"/>
    <property type="match status" value="1"/>
</dbReference>
<dbReference type="SUPFAM" id="SSF81383">
    <property type="entry name" value="F-box domain"/>
    <property type="match status" value="1"/>
</dbReference>
<dbReference type="SUPFAM" id="SSF160631">
    <property type="entry name" value="SMI1/KNR4-like"/>
    <property type="match status" value="1"/>
</dbReference>
<evidence type="ECO:0000259" key="1">
    <source>
        <dbReference type="SMART" id="SM00317"/>
    </source>
</evidence>
<evidence type="ECO:0000313" key="2">
    <source>
        <dbReference type="EMBL" id="KAK1365213.1"/>
    </source>
</evidence>
<dbReference type="Proteomes" id="UP001237642">
    <property type="component" value="Unassembled WGS sequence"/>
</dbReference>
<feature type="domain" description="SET" evidence="1">
    <location>
        <begin position="489"/>
        <end position="622"/>
    </location>
</feature>
<dbReference type="Gene3D" id="2.170.270.10">
    <property type="entry name" value="SET domain"/>
    <property type="match status" value="1"/>
</dbReference>
<evidence type="ECO:0000313" key="3">
    <source>
        <dbReference type="Proteomes" id="UP001237642"/>
    </source>
</evidence>
<organism evidence="2 3">
    <name type="scientific">Heracleum sosnowskyi</name>
    <dbReference type="NCBI Taxonomy" id="360622"/>
    <lineage>
        <taxon>Eukaryota</taxon>
        <taxon>Viridiplantae</taxon>
        <taxon>Streptophyta</taxon>
        <taxon>Embryophyta</taxon>
        <taxon>Tracheophyta</taxon>
        <taxon>Spermatophyta</taxon>
        <taxon>Magnoliopsida</taxon>
        <taxon>eudicotyledons</taxon>
        <taxon>Gunneridae</taxon>
        <taxon>Pentapetalae</taxon>
        <taxon>asterids</taxon>
        <taxon>campanulids</taxon>
        <taxon>Apiales</taxon>
        <taxon>Apiaceae</taxon>
        <taxon>Apioideae</taxon>
        <taxon>apioid superclade</taxon>
        <taxon>Tordylieae</taxon>
        <taxon>Tordyliinae</taxon>
        <taxon>Heracleum</taxon>
    </lineage>
</organism>
<dbReference type="AlphaFoldDB" id="A0AAD8HEN1"/>
<name>A0AAD8HEN1_9APIA</name>
<proteinExistence type="predicted"/>
<sequence>MRCIASAVPTYCHYSFCVCNLRLSTCLNVFTGGKISRLELISLINIVTLKELDFWLMDVAFSKEDIAGSGIEIGCWGLLDSLVLARVFHSLRADLKSLVRAALTCKHWRSVSKVYRDICIQADLSSVAPNCTDTMISSILEGYNKKKILHWFCVVAQILLRFEDLISRFPSINWVSGRVLHSRMRTLEDINKRTSVFKISVGIGSQFEDSSVLKHYLENLSVRDRANQFFRGSLYKPSKLFDAWISSSILSRGAHLRRQIIIKSDKEYKVEEFLTSSLKIIMKENTFDFFEPRGYRDYMQNGEWLLCWPRPELHYGRYKPDVQRRDERKGVKDDHFNADDSCEAFAENREWGACMTEASLVPPVTRKNEVLDHYVIVADQEEVERKMQVSLPDEYKEKLDVQKSGADESDMENPEVKDYKPQKQLGDEVLEQEVYGIDPYTHNLLLDLMPEELDWPLSDKLVFIEDVFLRTLNKQARTFTGTEQAPMNCPDDNYVAYRKGLGVVCNKEGGFDKDDFVVGFMGEVYPAWKWFEKQDGIRSLHNHSKDPVPEFYHIYLERPKGDADGYDLVVIDAMHKANYASCICHSCRPNCEEKVTVVEGRYQIGIYTVRPINEFQAKLSKT</sequence>
<dbReference type="Pfam" id="PF00856">
    <property type="entry name" value="SET"/>
    <property type="match status" value="1"/>
</dbReference>
<dbReference type="EMBL" id="JAUIZM010000009">
    <property type="protein sequence ID" value="KAK1365213.1"/>
    <property type="molecule type" value="Genomic_DNA"/>
</dbReference>
<dbReference type="PANTHER" id="PTHR46655:SF1">
    <property type="entry name" value="HISTONE-LYSINE N-METHYLTRANSFERASE ATXR3"/>
    <property type="match status" value="1"/>
</dbReference>
<dbReference type="CDD" id="cd09917">
    <property type="entry name" value="F-box_SF"/>
    <property type="match status" value="1"/>
</dbReference>
<reference evidence="2" key="1">
    <citation type="submission" date="2023-02" db="EMBL/GenBank/DDBJ databases">
        <title>Genome of toxic invasive species Heracleum sosnowskyi carries increased number of genes despite the absence of recent whole-genome duplications.</title>
        <authorList>
            <person name="Schelkunov M."/>
            <person name="Shtratnikova V."/>
            <person name="Makarenko M."/>
            <person name="Klepikova A."/>
            <person name="Omelchenko D."/>
            <person name="Novikova G."/>
            <person name="Obukhova E."/>
            <person name="Bogdanov V."/>
            <person name="Penin A."/>
            <person name="Logacheva M."/>
        </authorList>
    </citation>
    <scope>NUCLEOTIDE SEQUENCE</scope>
    <source>
        <strain evidence="2">Hsosn_3</strain>
        <tissue evidence="2">Leaf</tissue>
    </source>
</reference>
<dbReference type="InterPro" id="IPR036047">
    <property type="entry name" value="F-box-like_dom_sf"/>
</dbReference>
<dbReference type="InterPro" id="IPR046341">
    <property type="entry name" value="SET_dom_sf"/>
</dbReference>
<reference evidence="2" key="2">
    <citation type="submission" date="2023-05" db="EMBL/GenBank/DDBJ databases">
        <authorList>
            <person name="Schelkunov M.I."/>
        </authorList>
    </citation>
    <scope>NUCLEOTIDE SEQUENCE</scope>
    <source>
        <strain evidence="2">Hsosn_3</strain>
        <tissue evidence="2">Leaf</tissue>
    </source>
</reference>
<gene>
    <name evidence="2" type="ORF">POM88_040774</name>
</gene>